<dbReference type="PANTHER" id="PTHR21348:SF2">
    <property type="entry name" value="SULFIREDOXIN-1"/>
    <property type="match status" value="1"/>
</dbReference>
<evidence type="ECO:0000256" key="7">
    <source>
        <dbReference type="ARBA" id="ARBA00023002"/>
    </source>
</evidence>
<dbReference type="InterPro" id="IPR016692">
    <property type="entry name" value="Sulfiredoxin"/>
</dbReference>
<comment type="caution">
    <text evidence="14">The sequence shown here is derived from an EMBL/GenBank/DDBJ whole genome shotgun (WGS) entry which is preliminary data.</text>
</comment>
<evidence type="ECO:0000259" key="13">
    <source>
        <dbReference type="SMART" id="SM00470"/>
    </source>
</evidence>
<evidence type="ECO:0000256" key="8">
    <source>
        <dbReference type="ARBA" id="ARBA00023157"/>
    </source>
</evidence>
<dbReference type="FunFam" id="3.90.1530.10:FF:000001">
    <property type="entry name" value="Sulfiredoxin"/>
    <property type="match status" value="1"/>
</dbReference>
<dbReference type="EC" id="1.8.98.2" evidence="2 10"/>
<feature type="domain" description="ParB-like N-terminal" evidence="13">
    <location>
        <begin position="17"/>
        <end position="114"/>
    </location>
</feature>
<dbReference type="GO" id="GO:0034599">
    <property type="term" value="P:cellular response to oxidative stress"/>
    <property type="evidence" value="ECO:0007669"/>
    <property type="project" value="TreeGrafter"/>
</dbReference>
<dbReference type="EMBL" id="CADEPI010000447">
    <property type="protein sequence ID" value="CAB3386013.1"/>
    <property type="molecule type" value="Genomic_DNA"/>
</dbReference>
<dbReference type="InterPro" id="IPR003115">
    <property type="entry name" value="ParB_N"/>
</dbReference>
<dbReference type="Gene3D" id="3.90.1530.10">
    <property type="entry name" value="Conserved hypothetical protein from pyrococcus furiosus pfu- 392566-001, ParB domain"/>
    <property type="match status" value="1"/>
</dbReference>
<accession>A0A8S1DZN9</accession>
<reference evidence="14 15" key="1">
    <citation type="submission" date="2020-04" db="EMBL/GenBank/DDBJ databases">
        <authorList>
            <person name="Alioto T."/>
            <person name="Alioto T."/>
            <person name="Gomez Garrido J."/>
        </authorList>
    </citation>
    <scope>NUCLEOTIDE SEQUENCE [LARGE SCALE GENOMIC DNA]</scope>
</reference>
<evidence type="ECO:0000256" key="9">
    <source>
        <dbReference type="ARBA" id="ARBA00047514"/>
    </source>
</evidence>
<evidence type="ECO:0000256" key="3">
    <source>
        <dbReference type="ARBA" id="ARBA00022481"/>
    </source>
</evidence>
<dbReference type="InterPro" id="IPR036086">
    <property type="entry name" value="ParB/Sulfiredoxin_sf"/>
</dbReference>
<evidence type="ECO:0000256" key="10">
    <source>
        <dbReference type="PIRNR" id="PIRNR017267"/>
    </source>
</evidence>
<feature type="binding site" evidence="11">
    <location>
        <begin position="75"/>
        <end position="78"/>
    </location>
    <ligand>
        <name>ATP</name>
        <dbReference type="ChEBI" id="CHEBI:30616"/>
    </ligand>
</feature>
<dbReference type="GO" id="GO:0005524">
    <property type="term" value="F:ATP binding"/>
    <property type="evidence" value="ECO:0007669"/>
    <property type="project" value="UniProtKB-KW"/>
</dbReference>
<dbReference type="OrthoDB" id="10023328at2759"/>
<gene>
    <name evidence="14" type="ORF">CLODIP_2_CD00191</name>
</gene>
<feature type="disulfide bond" description="Interchain" evidence="12">
    <location>
        <position position="76"/>
    </location>
</feature>
<keyword evidence="3" id="KW-0488">Methylation</keyword>
<dbReference type="GO" id="GO:0005737">
    <property type="term" value="C:cytoplasm"/>
    <property type="evidence" value="ECO:0007669"/>
    <property type="project" value="TreeGrafter"/>
</dbReference>
<keyword evidence="15" id="KW-1185">Reference proteome</keyword>
<keyword evidence="7 10" id="KW-0560">Oxidoreductase</keyword>
<comment type="catalytic activity">
    <reaction evidence="9 10">
        <text>S-hydroxy-S-oxy-L-cysteinyl-[peroxiredoxin] + [protein]-dithiol + ATP = S-hydroxy-L-cysteinyl-[peroxiredoxin] + [protein]-disulfide + ADP + phosphate</text>
        <dbReference type="Rhea" id="RHEA:17545"/>
        <dbReference type="Rhea" id="RHEA-COMP:10593"/>
        <dbReference type="Rhea" id="RHEA-COMP:10594"/>
        <dbReference type="Rhea" id="RHEA-COMP:13681"/>
        <dbReference type="Rhea" id="RHEA-COMP:17976"/>
        <dbReference type="ChEBI" id="CHEBI:29950"/>
        <dbReference type="ChEBI" id="CHEBI:30616"/>
        <dbReference type="ChEBI" id="CHEBI:43474"/>
        <dbReference type="ChEBI" id="CHEBI:50058"/>
        <dbReference type="ChEBI" id="CHEBI:61973"/>
        <dbReference type="ChEBI" id="CHEBI:61974"/>
        <dbReference type="ChEBI" id="CHEBI:456216"/>
        <dbReference type="EC" id="1.8.98.2"/>
    </reaction>
</comment>
<keyword evidence="8 12" id="KW-1015">Disulfide bond</keyword>
<evidence type="ECO:0000313" key="14">
    <source>
        <dbReference type="EMBL" id="CAB3386013.1"/>
    </source>
</evidence>
<sequence length="115" mass="12925">MSGDISSIVSKDEPDVYEMPMEVITRPLQSELDEQKVKSLMDTIKNPDTIHLVPPIDVLWLQGSEGGNYYFSFGGCHRFAAHQRLNKQSIKAKLIKSNLADLRCYLGSSTPKNLK</sequence>
<evidence type="ECO:0000313" key="15">
    <source>
        <dbReference type="Proteomes" id="UP000494165"/>
    </source>
</evidence>
<evidence type="ECO:0000256" key="1">
    <source>
        <dbReference type="ARBA" id="ARBA00009609"/>
    </source>
</evidence>
<evidence type="ECO:0000256" key="4">
    <source>
        <dbReference type="ARBA" id="ARBA00022741"/>
    </source>
</evidence>
<dbReference type="SUPFAM" id="SSF110849">
    <property type="entry name" value="ParB/Sulfiredoxin"/>
    <property type="match status" value="1"/>
</dbReference>
<name>A0A8S1DZN9_9INSE</name>
<keyword evidence="4 10" id="KW-0547">Nucleotide-binding</keyword>
<evidence type="ECO:0000256" key="11">
    <source>
        <dbReference type="PIRSR" id="PIRSR017267-1"/>
    </source>
</evidence>
<dbReference type="PANTHER" id="PTHR21348">
    <property type="match status" value="1"/>
</dbReference>
<evidence type="ECO:0000256" key="6">
    <source>
        <dbReference type="ARBA" id="ARBA00022862"/>
    </source>
</evidence>
<dbReference type="Pfam" id="PF02195">
    <property type="entry name" value="ParB_N"/>
    <property type="match status" value="1"/>
</dbReference>
<evidence type="ECO:0000256" key="2">
    <source>
        <dbReference type="ARBA" id="ARBA00013055"/>
    </source>
</evidence>
<protein>
    <recommendedName>
        <fullName evidence="2 10">Sulfiredoxin</fullName>
        <ecNumber evidence="2 10">1.8.98.2</ecNumber>
    </recommendedName>
</protein>
<keyword evidence="5 10" id="KW-0067">ATP-binding</keyword>
<keyword evidence="6 10" id="KW-0049">Antioxidant</keyword>
<dbReference type="Proteomes" id="UP000494165">
    <property type="component" value="Unassembled WGS sequence"/>
</dbReference>
<evidence type="ECO:0000256" key="12">
    <source>
        <dbReference type="PIRSR" id="PIRSR017267-2"/>
    </source>
</evidence>
<dbReference type="PIRSF" id="PIRSF017267">
    <property type="entry name" value="Sulfiredoxin"/>
    <property type="match status" value="1"/>
</dbReference>
<dbReference type="AlphaFoldDB" id="A0A8S1DZN9"/>
<dbReference type="SMART" id="SM00470">
    <property type="entry name" value="ParB"/>
    <property type="match status" value="1"/>
</dbReference>
<dbReference type="CDD" id="cd16395">
    <property type="entry name" value="Srx"/>
    <property type="match status" value="1"/>
</dbReference>
<evidence type="ECO:0000256" key="5">
    <source>
        <dbReference type="ARBA" id="ARBA00022840"/>
    </source>
</evidence>
<proteinExistence type="inferred from homology"/>
<comment type="similarity">
    <text evidence="1 10">Belongs to the sulfiredoxin family.</text>
</comment>
<dbReference type="GO" id="GO:0032542">
    <property type="term" value="F:sulfiredoxin activity"/>
    <property type="evidence" value="ECO:0007669"/>
    <property type="project" value="UniProtKB-EC"/>
</dbReference>
<organism evidence="14 15">
    <name type="scientific">Cloeon dipterum</name>
    <dbReference type="NCBI Taxonomy" id="197152"/>
    <lineage>
        <taxon>Eukaryota</taxon>
        <taxon>Metazoa</taxon>
        <taxon>Ecdysozoa</taxon>
        <taxon>Arthropoda</taxon>
        <taxon>Hexapoda</taxon>
        <taxon>Insecta</taxon>
        <taxon>Pterygota</taxon>
        <taxon>Palaeoptera</taxon>
        <taxon>Ephemeroptera</taxon>
        <taxon>Pisciforma</taxon>
        <taxon>Baetidae</taxon>
        <taxon>Cloeon</taxon>
    </lineage>
</organism>